<dbReference type="CDD" id="cd03230">
    <property type="entry name" value="ABC_DR_subfamily_A"/>
    <property type="match status" value="1"/>
</dbReference>
<organism evidence="5 6">
    <name type="scientific">Terrihalobacillus insolitus</name>
    <dbReference type="NCBI Taxonomy" id="2950438"/>
    <lineage>
        <taxon>Bacteria</taxon>
        <taxon>Bacillati</taxon>
        <taxon>Bacillota</taxon>
        <taxon>Bacilli</taxon>
        <taxon>Bacillales</taxon>
        <taxon>Bacillaceae</taxon>
        <taxon>Terrihalobacillus</taxon>
    </lineage>
</organism>
<dbReference type="InterPro" id="IPR027417">
    <property type="entry name" value="P-loop_NTPase"/>
</dbReference>
<keyword evidence="3 5" id="KW-0067">ATP-binding</keyword>
<dbReference type="AlphaFoldDB" id="A0A9X3WTQ1"/>
<dbReference type="GO" id="GO:0005524">
    <property type="term" value="F:ATP binding"/>
    <property type="evidence" value="ECO:0007669"/>
    <property type="project" value="UniProtKB-KW"/>
</dbReference>
<reference evidence="5" key="1">
    <citation type="submission" date="2022-06" db="EMBL/GenBank/DDBJ databases">
        <title>Aquibacillus sp. a new bacterium isolated from soil saline samples.</title>
        <authorList>
            <person name="Galisteo C."/>
            <person name="De La Haba R."/>
            <person name="Sanchez-Porro C."/>
            <person name="Ventosa A."/>
        </authorList>
    </citation>
    <scope>NUCLEOTIDE SEQUENCE</scope>
    <source>
        <strain evidence="5">3ASR75-11</strain>
    </source>
</reference>
<evidence type="ECO:0000313" key="6">
    <source>
        <dbReference type="Proteomes" id="UP001145050"/>
    </source>
</evidence>
<evidence type="ECO:0000256" key="1">
    <source>
        <dbReference type="ARBA" id="ARBA00022448"/>
    </source>
</evidence>
<feature type="domain" description="ABC transporter" evidence="4">
    <location>
        <begin position="1"/>
        <end position="225"/>
    </location>
</feature>
<dbReference type="PROSITE" id="PS00211">
    <property type="entry name" value="ABC_TRANSPORTER_1"/>
    <property type="match status" value="1"/>
</dbReference>
<dbReference type="SUPFAM" id="SSF52540">
    <property type="entry name" value="P-loop containing nucleoside triphosphate hydrolases"/>
    <property type="match status" value="1"/>
</dbReference>
<proteinExistence type="predicted"/>
<dbReference type="PANTHER" id="PTHR42939:SF1">
    <property type="entry name" value="ABC TRANSPORTER ATP-BINDING PROTEIN ALBC-RELATED"/>
    <property type="match status" value="1"/>
</dbReference>
<dbReference type="PROSITE" id="PS50893">
    <property type="entry name" value="ABC_TRANSPORTER_2"/>
    <property type="match status" value="1"/>
</dbReference>
<dbReference type="Pfam" id="PF00005">
    <property type="entry name" value="ABC_tran"/>
    <property type="match status" value="1"/>
</dbReference>
<evidence type="ECO:0000256" key="3">
    <source>
        <dbReference type="ARBA" id="ARBA00022840"/>
    </source>
</evidence>
<comment type="caution">
    <text evidence="5">The sequence shown here is derived from an EMBL/GenBank/DDBJ whole genome shotgun (WGS) entry which is preliminary data.</text>
</comment>
<dbReference type="RefSeq" id="WP_272437589.1">
    <property type="nucleotide sequence ID" value="NZ_JAMQKB010000020.1"/>
</dbReference>
<accession>A0A9X3WTQ1</accession>
<gene>
    <name evidence="5" type="ORF">NC797_14790</name>
</gene>
<evidence type="ECO:0000259" key="4">
    <source>
        <dbReference type="PROSITE" id="PS50893"/>
    </source>
</evidence>
<dbReference type="Proteomes" id="UP001145050">
    <property type="component" value="Unassembled WGS sequence"/>
</dbReference>
<dbReference type="Gene3D" id="3.40.50.300">
    <property type="entry name" value="P-loop containing nucleotide triphosphate hydrolases"/>
    <property type="match status" value="1"/>
</dbReference>
<dbReference type="PANTHER" id="PTHR42939">
    <property type="entry name" value="ABC TRANSPORTER ATP-BINDING PROTEIN ALBC-RELATED"/>
    <property type="match status" value="1"/>
</dbReference>
<dbReference type="InterPro" id="IPR017871">
    <property type="entry name" value="ABC_transporter-like_CS"/>
</dbReference>
<evidence type="ECO:0000256" key="2">
    <source>
        <dbReference type="ARBA" id="ARBA00022741"/>
    </source>
</evidence>
<name>A0A9X3WTQ1_9BACI</name>
<keyword evidence="6" id="KW-1185">Reference proteome</keyword>
<dbReference type="GO" id="GO:0016887">
    <property type="term" value="F:ATP hydrolysis activity"/>
    <property type="evidence" value="ECO:0007669"/>
    <property type="project" value="InterPro"/>
</dbReference>
<keyword evidence="2" id="KW-0547">Nucleotide-binding</keyword>
<evidence type="ECO:0000313" key="5">
    <source>
        <dbReference type="EMBL" id="MDC3425772.1"/>
    </source>
</evidence>
<dbReference type="InterPro" id="IPR003439">
    <property type="entry name" value="ABC_transporter-like_ATP-bd"/>
</dbReference>
<dbReference type="InterPro" id="IPR051782">
    <property type="entry name" value="ABC_Transporter_VariousFunc"/>
</dbReference>
<dbReference type="SMART" id="SM00382">
    <property type="entry name" value="AAA"/>
    <property type="match status" value="1"/>
</dbReference>
<keyword evidence="1" id="KW-0813">Transport</keyword>
<sequence>MQLKNVSLAIEDKPVLRSINLNWAHGEAIALLGANGAGKSSLLKVMSTLLHPSTGKTTMPEGMSLQKWKSKLGVVFPETFLYSSLTGYENLLFYQKLYGKTDNEQIEQVFNQVNLSRVQQERVETYSKGMKQRLAIARAFVHQPTHLLLDEPFDGLDLASKTILERLLKEKNKQGVGYVLVSHDSAHAWDLCDRAVLLHNGKIVLETPCTEKTYRSFMNQYQGWLKEKQHDVF</sequence>
<protein>
    <submittedName>
        <fullName evidence="5">ABC transporter ATP-binding protein</fullName>
    </submittedName>
</protein>
<dbReference type="InterPro" id="IPR003593">
    <property type="entry name" value="AAA+_ATPase"/>
</dbReference>
<dbReference type="EMBL" id="JAMQKB010000020">
    <property type="protein sequence ID" value="MDC3425772.1"/>
    <property type="molecule type" value="Genomic_DNA"/>
</dbReference>